<evidence type="ECO:0000256" key="6">
    <source>
        <dbReference type="ARBA" id="ARBA00022777"/>
    </source>
</evidence>
<keyword evidence="5" id="KW-0547">Nucleotide-binding</keyword>
<dbReference type="InterPro" id="IPR011009">
    <property type="entry name" value="Kinase-like_dom_sf"/>
</dbReference>
<name>A0A6L3VK68_9ACTN</name>
<dbReference type="Gene3D" id="3.30.200.20">
    <property type="entry name" value="Phosphorylase Kinase, domain 1"/>
    <property type="match status" value="1"/>
</dbReference>
<evidence type="ECO:0000256" key="9">
    <source>
        <dbReference type="SAM" id="MobiDB-lite"/>
    </source>
</evidence>
<dbReference type="Proteomes" id="UP000483004">
    <property type="component" value="Unassembled WGS sequence"/>
</dbReference>
<dbReference type="Pfam" id="PF13458">
    <property type="entry name" value="Peripla_BP_6"/>
    <property type="match status" value="1"/>
</dbReference>
<dbReference type="InterPro" id="IPR008271">
    <property type="entry name" value="Ser/Thr_kinase_AS"/>
</dbReference>
<feature type="domain" description="Protein kinase" evidence="10">
    <location>
        <begin position="16"/>
        <end position="265"/>
    </location>
</feature>
<dbReference type="SUPFAM" id="SSF56112">
    <property type="entry name" value="Protein kinase-like (PK-like)"/>
    <property type="match status" value="1"/>
</dbReference>
<dbReference type="CDD" id="cd14014">
    <property type="entry name" value="STKc_PknB_like"/>
    <property type="match status" value="1"/>
</dbReference>
<feature type="compositionally biased region" description="Low complexity" evidence="9">
    <location>
        <begin position="344"/>
        <end position="353"/>
    </location>
</feature>
<dbReference type="GO" id="GO:0005524">
    <property type="term" value="F:ATP binding"/>
    <property type="evidence" value="ECO:0007669"/>
    <property type="project" value="UniProtKB-KW"/>
</dbReference>
<dbReference type="InterPro" id="IPR000709">
    <property type="entry name" value="Leu_Ile_Val-bd"/>
</dbReference>
<dbReference type="InterPro" id="IPR028082">
    <property type="entry name" value="Peripla_BP_I"/>
</dbReference>
<dbReference type="PANTHER" id="PTHR43289">
    <property type="entry name" value="MITOGEN-ACTIVATED PROTEIN KINASE KINASE KINASE 20-RELATED"/>
    <property type="match status" value="1"/>
</dbReference>
<dbReference type="Pfam" id="PF00069">
    <property type="entry name" value="Pkinase"/>
    <property type="match status" value="1"/>
</dbReference>
<gene>
    <name evidence="11" type="ORF">F9B16_31800</name>
</gene>
<dbReference type="PRINTS" id="PR00337">
    <property type="entry name" value="LEUILEVALBP"/>
</dbReference>
<keyword evidence="3" id="KW-0808">Transferase</keyword>
<dbReference type="Gene3D" id="3.40.50.2300">
    <property type="match status" value="2"/>
</dbReference>
<reference evidence="11 12" key="1">
    <citation type="submission" date="2019-09" db="EMBL/GenBank/DDBJ databases">
        <title>Actinomadura physcomitrii sp. nov., a novel actinomycete isolated from moss [Physcomitrium sphaericum (Ludw) Fuernr].</title>
        <authorList>
            <person name="Liu C."/>
            <person name="Zhuang X."/>
        </authorList>
    </citation>
    <scope>NUCLEOTIDE SEQUENCE [LARGE SCALE GENOMIC DNA]</scope>
    <source>
        <strain evidence="11 12">CYP1-1B</strain>
    </source>
</reference>
<comment type="caution">
    <text evidence="11">The sequence shown here is derived from an EMBL/GenBank/DDBJ whole genome shotgun (WGS) entry which is preliminary data.</text>
</comment>
<dbReference type="InterPro" id="IPR000719">
    <property type="entry name" value="Prot_kinase_dom"/>
</dbReference>
<evidence type="ECO:0000256" key="1">
    <source>
        <dbReference type="ARBA" id="ARBA00010062"/>
    </source>
</evidence>
<evidence type="ECO:0000256" key="4">
    <source>
        <dbReference type="ARBA" id="ARBA00022729"/>
    </source>
</evidence>
<keyword evidence="6" id="KW-0418">Kinase</keyword>
<keyword evidence="2" id="KW-0813">Transport</keyword>
<evidence type="ECO:0000256" key="5">
    <source>
        <dbReference type="ARBA" id="ARBA00022741"/>
    </source>
</evidence>
<evidence type="ECO:0000313" key="11">
    <source>
        <dbReference type="EMBL" id="KAB2371544.1"/>
    </source>
</evidence>
<comment type="similarity">
    <text evidence="1">Belongs to the leucine-binding protein family.</text>
</comment>
<keyword evidence="12" id="KW-1185">Reference proteome</keyword>
<proteinExistence type="inferred from homology"/>
<keyword evidence="8" id="KW-0029">Amino-acid transport</keyword>
<dbReference type="PANTHER" id="PTHR43289:SF34">
    <property type="entry name" value="SERINE_THREONINE-PROTEIN KINASE YBDM-RELATED"/>
    <property type="match status" value="1"/>
</dbReference>
<evidence type="ECO:0000256" key="3">
    <source>
        <dbReference type="ARBA" id="ARBA00022679"/>
    </source>
</evidence>
<evidence type="ECO:0000256" key="2">
    <source>
        <dbReference type="ARBA" id="ARBA00022448"/>
    </source>
</evidence>
<keyword evidence="7" id="KW-0067">ATP-binding</keyword>
<dbReference type="EMBL" id="WBMR01000122">
    <property type="protein sequence ID" value="KAB2371544.1"/>
    <property type="molecule type" value="Genomic_DNA"/>
</dbReference>
<organism evidence="11 12">
    <name type="scientific">Actinomadura montaniterrae</name>
    <dbReference type="NCBI Taxonomy" id="1803903"/>
    <lineage>
        <taxon>Bacteria</taxon>
        <taxon>Bacillati</taxon>
        <taxon>Actinomycetota</taxon>
        <taxon>Actinomycetes</taxon>
        <taxon>Streptosporangiales</taxon>
        <taxon>Thermomonosporaceae</taxon>
        <taxon>Actinomadura</taxon>
    </lineage>
</organism>
<dbReference type="PROSITE" id="PS50011">
    <property type="entry name" value="PROTEIN_KINASE_DOM"/>
    <property type="match status" value="1"/>
</dbReference>
<evidence type="ECO:0000256" key="7">
    <source>
        <dbReference type="ARBA" id="ARBA00022840"/>
    </source>
</evidence>
<accession>A0A6L3VK68</accession>
<dbReference type="GO" id="GO:0004674">
    <property type="term" value="F:protein serine/threonine kinase activity"/>
    <property type="evidence" value="ECO:0007669"/>
    <property type="project" value="TreeGrafter"/>
</dbReference>
<evidence type="ECO:0000256" key="8">
    <source>
        <dbReference type="ARBA" id="ARBA00022970"/>
    </source>
</evidence>
<dbReference type="InterPro" id="IPR028081">
    <property type="entry name" value="Leu-bd"/>
</dbReference>
<protein>
    <submittedName>
        <fullName evidence="11">ABC transporter substrate-binding protein</fullName>
    </submittedName>
</protein>
<dbReference type="PROSITE" id="PS00108">
    <property type="entry name" value="PROTEIN_KINASE_ST"/>
    <property type="match status" value="1"/>
</dbReference>
<sequence length="721" mass="74745">MADPLLPEDPRRIGRYVLTGRLGDGGQGSVYLGRDGNGREVAVKLLHTRLGRVPEARRRFVRELEVASRVGGFCTARVLDADVQGDRPYIVSEFVHGPSLAELVRAQGPLDPGTLLRLAIGTATALSAIHRAGIVHRDFKPPNILIGPDGPRVIDFGIARALDSSLITVTSQVVGTPAYMAPEQVAGDAAGPPADVFAWGGTLLFAATGRAPFPGDSIPALLNAVLNAEADVSALPGPLAELAGACLAKDPARRPTSADALFRLLGMAGADLPPSARPDDLLERGMASATAVLTKVAYGPPPPQLAPRRSRRGLLITAGAAAAALAIAVPAVISQLPDGPSAHGATGTTRGTAGTVGSGRTGGTVKIGVMAPMRGPQAAASAGVWAGAQQAVNEFNAKRPSVHVQLVRLDTVTGADAQDAAAGREAARLNAAAVVGRFGEEAAGAMPILEARHIPALSSAAPASASSGGGWTYWHTVMPDMDASVSALAEMMGRRRFATRTRVVVLDDTTQPLAHRLATVFRARAEALDALVRVVVLRTSPPDYTTVIGDVKGLDADAVFYGGLPETAGPLLKRVRTAGFSGRFYLGLPSLDPRLVSGAGRAAEGAVLTCPCSSFAPGAARMPKAFTDFAARYAQANKGSRPALYAPETYDATWAVLHAFEHGSRTGAQVNDYLRAIDMPGASQRVRFTAQGHLTDGVSYAYEVKNGRFTCLGNSATAPVT</sequence>
<evidence type="ECO:0000313" key="12">
    <source>
        <dbReference type="Proteomes" id="UP000483004"/>
    </source>
</evidence>
<dbReference type="Gene3D" id="1.10.510.10">
    <property type="entry name" value="Transferase(Phosphotransferase) domain 1"/>
    <property type="match status" value="1"/>
</dbReference>
<feature type="region of interest" description="Disordered" evidence="9">
    <location>
        <begin position="339"/>
        <end position="360"/>
    </location>
</feature>
<dbReference type="SUPFAM" id="SSF53822">
    <property type="entry name" value="Periplasmic binding protein-like I"/>
    <property type="match status" value="1"/>
</dbReference>
<dbReference type="RefSeq" id="WP_151543916.1">
    <property type="nucleotide sequence ID" value="NZ_WBMR01000122.1"/>
</dbReference>
<dbReference type="GO" id="GO:0006865">
    <property type="term" value="P:amino acid transport"/>
    <property type="evidence" value="ECO:0007669"/>
    <property type="project" value="UniProtKB-KW"/>
</dbReference>
<keyword evidence="4" id="KW-0732">Signal</keyword>
<dbReference type="CDD" id="cd06342">
    <property type="entry name" value="PBP1_ABC_LIVBP-like"/>
    <property type="match status" value="1"/>
</dbReference>
<dbReference type="OrthoDB" id="3915799at2"/>
<evidence type="ECO:0000259" key="10">
    <source>
        <dbReference type="PROSITE" id="PS50011"/>
    </source>
</evidence>
<dbReference type="AlphaFoldDB" id="A0A6L3VK68"/>